<dbReference type="GO" id="GO:0005524">
    <property type="term" value="F:ATP binding"/>
    <property type="evidence" value="ECO:0007669"/>
    <property type="project" value="InterPro"/>
</dbReference>
<dbReference type="NCBIfam" id="TIGR00345">
    <property type="entry name" value="GET3_arsA_TRC40"/>
    <property type="match status" value="1"/>
</dbReference>
<dbReference type="InterPro" id="IPR016300">
    <property type="entry name" value="ATPase_ArsA/GET3"/>
</dbReference>
<dbReference type="CDD" id="cd02035">
    <property type="entry name" value="ArsA"/>
    <property type="match status" value="1"/>
</dbReference>
<evidence type="ECO:0000259" key="4">
    <source>
        <dbReference type="SMART" id="SM00382"/>
    </source>
</evidence>
<dbReference type="Proteomes" id="UP000885792">
    <property type="component" value="Unassembled WGS sequence"/>
</dbReference>
<dbReference type="GO" id="GO:0016887">
    <property type="term" value="F:ATP hydrolysis activity"/>
    <property type="evidence" value="ECO:0007669"/>
    <property type="project" value="InterPro"/>
</dbReference>
<sequence length="305" mass="34977">MFSSRLLLFCGKGGVGKTTLSSAVALTVAREGRRVLLISTDPAHSLSDVFERPVGREPVEIERNLHACELDTSLELREYVEEVISTLKETVNPEVLGRFESLLRSAGSAPGAEEAVLLDSLSRRIPRLLEEFDCLILDTAPTGHTLRLLREAIRSGEWLEELLKRREKIYRLRSAAEGVRKEDRVIEVLRGRRNRLSRLLRILSAKETLFVPVLVPERLPLLETSRLVEEIESMGFRIGALIVNKVLPAQVRDTFLKLRKEQEERYLEEVRRRFSRYRLLRVSLRARDVSGAEELLELARDLREF</sequence>
<dbReference type="AlphaFoldDB" id="A0A7C5Q7K0"/>
<comment type="caution">
    <text evidence="5">The sequence shown here is derived from an EMBL/GenBank/DDBJ whole genome shotgun (WGS) entry which is preliminary data.</text>
</comment>
<dbReference type="PANTHER" id="PTHR10803">
    <property type="entry name" value="ARSENICAL PUMP-DRIVING ATPASE ARSENITE-TRANSLOCATING ATPASE"/>
    <property type="match status" value="1"/>
</dbReference>
<dbReference type="SUPFAM" id="SSF52540">
    <property type="entry name" value="P-loop containing nucleoside triphosphate hydrolases"/>
    <property type="match status" value="1"/>
</dbReference>
<evidence type="ECO:0000256" key="1">
    <source>
        <dbReference type="ARBA" id="ARBA00011040"/>
    </source>
</evidence>
<reference evidence="5" key="1">
    <citation type="journal article" date="2020" name="mSystems">
        <title>Genome- and Community-Level Interaction Insights into Carbon Utilization and Element Cycling Functions of Hydrothermarchaeota in Hydrothermal Sediment.</title>
        <authorList>
            <person name="Zhou Z."/>
            <person name="Liu Y."/>
            <person name="Xu W."/>
            <person name="Pan J."/>
            <person name="Luo Z.H."/>
            <person name="Li M."/>
        </authorList>
    </citation>
    <scope>NUCLEOTIDE SEQUENCE [LARGE SCALE GENOMIC DNA]</scope>
    <source>
        <strain evidence="5">HyVt-501</strain>
    </source>
</reference>
<dbReference type="GO" id="GO:0015446">
    <property type="term" value="F:ATPase-coupled arsenite transmembrane transporter activity"/>
    <property type="evidence" value="ECO:0007669"/>
    <property type="project" value="UniProtKB-EC"/>
</dbReference>
<name>A0A7C5Q7K0_AQUAO</name>
<evidence type="ECO:0000256" key="3">
    <source>
        <dbReference type="ARBA" id="ARBA00066752"/>
    </source>
</evidence>
<dbReference type="Pfam" id="PF02374">
    <property type="entry name" value="ArsA_ATPase"/>
    <property type="match status" value="1"/>
</dbReference>
<dbReference type="Gene3D" id="3.40.50.300">
    <property type="entry name" value="P-loop containing nucleotide triphosphate hydrolases"/>
    <property type="match status" value="1"/>
</dbReference>
<dbReference type="EMBL" id="DRNB01000077">
    <property type="protein sequence ID" value="HHJ63698.1"/>
    <property type="molecule type" value="Genomic_DNA"/>
</dbReference>
<evidence type="ECO:0000313" key="5">
    <source>
        <dbReference type="EMBL" id="HHJ63698.1"/>
    </source>
</evidence>
<organism evidence="5">
    <name type="scientific">Aquifex aeolicus</name>
    <dbReference type="NCBI Taxonomy" id="63363"/>
    <lineage>
        <taxon>Bacteria</taxon>
        <taxon>Pseudomonadati</taxon>
        <taxon>Aquificota</taxon>
        <taxon>Aquificia</taxon>
        <taxon>Aquificales</taxon>
        <taxon>Aquificaceae</taxon>
        <taxon>Aquifex</taxon>
    </lineage>
</organism>
<dbReference type="EC" id="7.3.2.7" evidence="3"/>
<dbReference type="InterPro" id="IPR003593">
    <property type="entry name" value="AAA+_ATPase"/>
</dbReference>
<dbReference type="SMART" id="SM00382">
    <property type="entry name" value="AAA"/>
    <property type="match status" value="1"/>
</dbReference>
<evidence type="ECO:0000256" key="2">
    <source>
        <dbReference type="ARBA" id="ARBA00052296"/>
    </source>
</evidence>
<comment type="catalytic activity">
    <reaction evidence="2">
        <text>arsenite(in) + ATP + H2O = arsenite(out) + ADP + phosphate + H(+)</text>
        <dbReference type="Rhea" id="RHEA:11348"/>
        <dbReference type="ChEBI" id="CHEBI:15377"/>
        <dbReference type="ChEBI" id="CHEBI:15378"/>
        <dbReference type="ChEBI" id="CHEBI:29242"/>
        <dbReference type="ChEBI" id="CHEBI:30616"/>
        <dbReference type="ChEBI" id="CHEBI:43474"/>
        <dbReference type="ChEBI" id="CHEBI:456216"/>
        <dbReference type="EC" id="7.3.2.7"/>
    </reaction>
</comment>
<accession>A0A7C5Q7K0</accession>
<comment type="similarity">
    <text evidence="1">Belongs to the arsA ATPase family.</text>
</comment>
<dbReference type="InterPro" id="IPR027417">
    <property type="entry name" value="P-loop_NTPase"/>
</dbReference>
<gene>
    <name evidence="5" type="ORF">ENJ61_02215</name>
</gene>
<dbReference type="PANTHER" id="PTHR10803:SF3">
    <property type="entry name" value="ATPASE GET3"/>
    <property type="match status" value="1"/>
</dbReference>
<feature type="domain" description="AAA+ ATPase" evidence="4">
    <location>
        <begin position="3"/>
        <end position="214"/>
    </location>
</feature>
<proteinExistence type="inferred from homology"/>
<dbReference type="InterPro" id="IPR025723">
    <property type="entry name" value="ArsA/GET3_ATPase-like"/>
</dbReference>
<protein>
    <recommendedName>
        <fullName evidence="3">arsenite-transporting ATPase</fullName>
        <ecNumber evidence="3">7.3.2.7</ecNumber>
    </recommendedName>
</protein>